<protein>
    <submittedName>
        <fullName evidence="1">Uncharacterized protein</fullName>
    </submittedName>
</protein>
<gene>
    <name evidence="1" type="ORF">AVL16_23220</name>
</gene>
<dbReference type="EMBL" id="AALGGH010000030">
    <property type="protein sequence ID" value="ECY9386534.1"/>
    <property type="molecule type" value="Genomic_DNA"/>
</dbReference>
<sequence>MATFDFTHLNGLTQIKALFPELTEKQFRVTLSWVFGSEIIDIASEHECSIEAVKKTLQRSKLALGSERLEAVRVIFLCRIMADLWTRVR</sequence>
<reference evidence="1" key="1">
    <citation type="submission" date="2018-07" db="EMBL/GenBank/DDBJ databases">
        <authorList>
            <consortium name="NARMS: The National Antimicrobial Resistance Monitoring System"/>
        </authorList>
    </citation>
    <scope>NUCLEOTIDE SEQUENCE</scope>
    <source>
        <strain evidence="1">FSIS1504253</strain>
    </source>
</reference>
<evidence type="ECO:0000313" key="1">
    <source>
        <dbReference type="EMBL" id="ECY9386534.1"/>
    </source>
</evidence>
<accession>A0A622I4F2</accession>
<name>A0A622I4F2_SALTM</name>
<proteinExistence type="predicted"/>
<organism evidence="1">
    <name type="scientific">Salmonella typhimurium</name>
    <dbReference type="NCBI Taxonomy" id="90371"/>
    <lineage>
        <taxon>Bacteria</taxon>
        <taxon>Pseudomonadati</taxon>
        <taxon>Pseudomonadota</taxon>
        <taxon>Gammaproteobacteria</taxon>
        <taxon>Enterobacterales</taxon>
        <taxon>Enterobacteriaceae</taxon>
        <taxon>Salmonella</taxon>
    </lineage>
</organism>
<dbReference type="AlphaFoldDB" id="A0A622I4F2"/>
<comment type="caution">
    <text evidence="1">The sequence shown here is derived from an EMBL/GenBank/DDBJ whole genome shotgun (WGS) entry which is preliminary data.</text>
</comment>